<dbReference type="EMBL" id="QUWK01000001">
    <property type="protein sequence ID" value="RFU96207.1"/>
    <property type="molecule type" value="Genomic_DNA"/>
</dbReference>
<evidence type="ECO:0000256" key="1">
    <source>
        <dbReference type="SAM" id="Coils"/>
    </source>
</evidence>
<keyword evidence="2" id="KW-0732">Signal</keyword>
<evidence type="ECO:0000256" key="2">
    <source>
        <dbReference type="SAM" id="SignalP"/>
    </source>
</evidence>
<dbReference type="AlphaFoldDB" id="A0A372MK79"/>
<dbReference type="OrthoDB" id="369195at2"/>
<protein>
    <submittedName>
        <fullName evidence="3">Uncharacterized protein</fullName>
    </submittedName>
</protein>
<reference evidence="4" key="1">
    <citation type="submission" date="2018-08" db="EMBL/GenBank/DDBJ databases">
        <authorList>
            <person name="Grouzdev D.S."/>
            <person name="Krutkina M.S."/>
        </authorList>
    </citation>
    <scope>NUCLEOTIDE SEQUENCE [LARGE SCALE GENOMIC DNA]</scope>
    <source>
        <strain evidence="4">4-11</strain>
    </source>
</reference>
<organism evidence="3 4">
    <name type="scientific">Sphaerochaeta halotolerans</name>
    <dbReference type="NCBI Taxonomy" id="2293840"/>
    <lineage>
        <taxon>Bacteria</taxon>
        <taxon>Pseudomonadati</taxon>
        <taxon>Spirochaetota</taxon>
        <taxon>Spirochaetia</taxon>
        <taxon>Spirochaetales</taxon>
        <taxon>Sphaerochaetaceae</taxon>
        <taxon>Sphaerochaeta</taxon>
    </lineage>
</organism>
<evidence type="ECO:0000313" key="4">
    <source>
        <dbReference type="Proteomes" id="UP000264002"/>
    </source>
</evidence>
<dbReference type="Proteomes" id="UP000264002">
    <property type="component" value="Unassembled WGS sequence"/>
</dbReference>
<feature type="coiled-coil region" evidence="1">
    <location>
        <begin position="44"/>
        <end position="75"/>
    </location>
</feature>
<accession>A0A372MK79</accession>
<evidence type="ECO:0000313" key="3">
    <source>
        <dbReference type="EMBL" id="RFU96207.1"/>
    </source>
</evidence>
<comment type="caution">
    <text evidence="3">The sequence shown here is derived from an EMBL/GenBank/DDBJ whole genome shotgun (WGS) entry which is preliminary data.</text>
</comment>
<reference evidence="3 4" key="2">
    <citation type="submission" date="2018-09" db="EMBL/GenBank/DDBJ databases">
        <title>Genome of Sphaerochaeta halotolerans strain 4-11.</title>
        <authorList>
            <person name="Nazina T.N."/>
            <person name="Sokolova D.S."/>
        </authorList>
    </citation>
    <scope>NUCLEOTIDE SEQUENCE [LARGE SCALE GENOMIC DNA]</scope>
    <source>
        <strain evidence="3 4">4-11</strain>
    </source>
</reference>
<proteinExistence type="predicted"/>
<dbReference type="RefSeq" id="WP_117329028.1">
    <property type="nucleotide sequence ID" value="NZ_QUWK01000001.1"/>
</dbReference>
<gene>
    <name evidence="3" type="ORF">DYP60_01155</name>
</gene>
<sequence length="405" mass="45552">MKRIRILLLMTVILTVGMMTVAATPTAEEQYATIQSKDLSSQSLESITKSYDKLNEAIANEAEQARKRMYEARSKGDRESYYEAREHLNLLSTYHMDQSTSDYLLEQILSLDEPQKSEYAEWLYENSPYYRPTLTLDFSSEGENYRYSYRQQIRKVPGSEIVLPSSGQLRMNSARLGVLAGWGLTPDEVTYQGGQTIKMSYTNQTLYAIYQEGVRFVDPLSGTDLFIETEDVTVPTPVTDDVSAIFAGWYDKSTGTLITDPSSYEKVGKGGYFEALWKRLAIEDITVLYYDKNALPPNTQISMGFSYANTGTVDLTGLRAKLTSESKYVRILSDEIYLGSLDAGLMSTNNSRWATSSKQQVRGEANTFRFVIASDAPSGTVIPFSLQVTNDKGDTWTQHFEGVVR</sequence>
<keyword evidence="1" id="KW-0175">Coiled coil</keyword>
<keyword evidence="4" id="KW-1185">Reference proteome</keyword>
<name>A0A372MK79_9SPIR</name>
<feature type="chain" id="PRO_5016580893" evidence="2">
    <location>
        <begin position="23"/>
        <end position="405"/>
    </location>
</feature>
<feature type="signal peptide" evidence="2">
    <location>
        <begin position="1"/>
        <end position="22"/>
    </location>
</feature>